<dbReference type="EMBL" id="FNZA01000008">
    <property type="protein sequence ID" value="SEJ45925.1"/>
    <property type="molecule type" value="Genomic_DNA"/>
</dbReference>
<feature type="compositionally biased region" description="Basic and acidic residues" evidence="1">
    <location>
        <begin position="264"/>
        <end position="293"/>
    </location>
</feature>
<dbReference type="InterPro" id="IPR010359">
    <property type="entry name" value="IrrE_HExxH"/>
</dbReference>
<organism evidence="3 4">
    <name type="scientific">Deinococcus reticulitermitis</name>
    <dbReference type="NCBI Taxonomy" id="856736"/>
    <lineage>
        <taxon>Bacteria</taxon>
        <taxon>Thermotogati</taxon>
        <taxon>Deinococcota</taxon>
        <taxon>Deinococci</taxon>
        <taxon>Deinococcales</taxon>
        <taxon>Deinococcaceae</taxon>
        <taxon>Deinococcus</taxon>
    </lineage>
</organism>
<protein>
    <submittedName>
        <fullName evidence="3">Zn-dependent peptidase ImmA, M78 family</fullName>
    </submittedName>
</protein>
<dbReference type="PANTHER" id="PTHR43236">
    <property type="entry name" value="ANTITOXIN HIGA1"/>
    <property type="match status" value="1"/>
</dbReference>
<dbReference type="STRING" id="856736.SAMN04488058_108123"/>
<dbReference type="AlphaFoldDB" id="A0A1H6ZAN2"/>
<evidence type="ECO:0000313" key="3">
    <source>
        <dbReference type="EMBL" id="SEJ45925.1"/>
    </source>
</evidence>
<dbReference type="PANTHER" id="PTHR43236:SF2">
    <property type="entry name" value="BLL0069 PROTEIN"/>
    <property type="match status" value="1"/>
</dbReference>
<dbReference type="InterPro" id="IPR052345">
    <property type="entry name" value="Rad_response_metalloprotease"/>
</dbReference>
<dbReference type="InterPro" id="IPR044853">
    <property type="entry name" value="G3DSA:1.10.10.1030"/>
</dbReference>
<dbReference type="Gene3D" id="3.30.450.130">
    <property type="entry name" value="irre protein"/>
    <property type="match status" value="1"/>
</dbReference>
<feature type="domain" description="IrrE N-terminal-like" evidence="2">
    <location>
        <begin position="39"/>
        <end position="158"/>
    </location>
</feature>
<gene>
    <name evidence="3" type="ORF">SAMN04488058_108123</name>
</gene>
<evidence type="ECO:0000256" key="1">
    <source>
        <dbReference type="SAM" id="MobiDB-lite"/>
    </source>
</evidence>
<dbReference type="Gene3D" id="1.10.10.1030">
    <property type="entry name" value="IrrE, HTH domain"/>
    <property type="match status" value="1"/>
</dbReference>
<name>A0A1H6ZAN2_9DEIO</name>
<accession>A0A1H6ZAN2</accession>
<feature type="region of interest" description="Disordered" evidence="1">
    <location>
        <begin position="264"/>
        <end position="300"/>
    </location>
</feature>
<keyword evidence="4" id="KW-1185">Reference proteome</keyword>
<evidence type="ECO:0000313" key="4">
    <source>
        <dbReference type="Proteomes" id="UP000199223"/>
    </source>
</evidence>
<reference evidence="4" key="1">
    <citation type="submission" date="2016-10" db="EMBL/GenBank/DDBJ databases">
        <authorList>
            <person name="Varghese N."/>
            <person name="Submissions S."/>
        </authorList>
    </citation>
    <scope>NUCLEOTIDE SEQUENCE [LARGE SCALE GENOMIC DNA]</scope>
    <source>
        <strain evidence="4">CGMCC 1.10218</strain>
    </source>
</reference>
<sequence length="300" mass="32191">MPADDALAAAKARMRDLASAYHAALPGRDTHSLMSGLPDVHLRFMPLGWRDGAYDPEHHVILINSDSRPERQRFTLAHEISHAILLSDDDLLSDLHDAYEGDRLEQVIETLCNVGAAAILMPPELIAEVMAQFGPTARALATLARRAEVSVSSALYALAEQTDLPVIYAVCALGRPSRAAETPGDDEPALRVLSVRASSSAPGVKYTLAAGTPIPDDHPVAAALDTGMEFSVESYVPFRSGKRMAAFVSVCPVRGAVAASFRLDSLRRTGREDPAEPSREEEKRGQLKARPGEPPEAGSP</sequence>
<dbReference type="Pfam" id="PF06114">
    <property type="entry name" value="Peptidase_M78"/>
    <property type="match status" value="1"/>
</dbReference>
<evidence type="ECO:0000259" key="2">
    <source>
        <dbReference type="Pfam" id="PF06114"/>
    </source>
</evidence>
<dbReference type="Gene3D" id="1.10.10.2910">
    <property type="match status" value="1"/>
</dbReference>
<dbReference type="Proteomes" id="UP000199223">
    <property type="component" value="Unassembled WGS sequence"/>
</dbReference>
<proteinExistence type="predicted"/>